<evidence type="ECO:0000256" key="2">
    <source>
        <dbReference type="ARBA" id="ARBA00003109"/>
    </source>
</evidence>
<comment type="pathway">
    <text evidence="5">Amino-acid biosynthesis; L-leucine biosynthesis; L-leucine from 3-methyl-2-oxobutanoate: step 4/4.</text>
</comment>
<evidence type="ECO:0000313" key="14">
    <source>
        <dbReference type="EMBL" id="SDG93133.1"/>
    </source>
</evidence>
<comment type="pathway">
    <text evidence="4">Amino-acid biosynthesis; L-valine biosynthesis; L-valine from pyruvate: step 4/4.</text>
</comment>
<evidence type="ECO:0000256" key="7">
    <source>
        <dbReference type="ARBA" id="ARBA00013053"/>
    </source>
</evidence>
<dbReference type="SUPFAM" id="SSF56752">
    <property type="entry name" value="D-aminoacid aminotransferase-like PLP-dependent enzymes"/>
    <property type="match status" value="1"/>
</dbReference>
<dbReference type="EC" id="2.6.1.42" evidence="7"/>
<evidence type="ECO:0000256" key="4">
    <source>
        <dbReference type="ARBA" id="ARBA00004931"/>
    </source>
</evidence>
<dbReference type="AlphaFoldDB" id="A0A1G7Y9X2"/>
<dbReference type="GO" id="GO:0004084">
    <property type="term" value="F:branched-chain-amino-acid transaminase activity"/>
    <property type="evidence" value="ECO:0007669"/>
    <property type="project" value="UniProtKB-EC"/>
</dbReference>
<evidence type="ECO:0000256" key="8">
    <source>
        <dbReference type="ARBA" id="ARBA00014472"/>
    </source>
</evidence>
<keyword evidence="9" id="KW-0663">Pyridoxal phosphate</keyword>
<evidence type="ECO:0000256" key="6">
    <source>
        <dbReference type="ARBA" id="ARBA00009320"/>
    </source>
</evidence>
<keyword evidence="10" id="KW-0100">Branched-chain amino acid biosynthesis</keyword>
<dbReference type="InterPro" id="IPR001544">
    <property type="entry name" value="Aminotrans_IV"/>
</dbReference>
<evidence type="ECO:0000256" key="1">
    <source>
        <dbReference type="ARBA" id="ARBA00001933"/>
    </source>
</evidence>
<dbReference type="EMBL" id="FNCV01000003">
    <property type="protein sequence ID" value="SDG93133.1"/>
    <property type="molecule type" value="Genomic_DNA"/>
</dbReference>
<protein>
    <recommendedName>
        <fullName evidence="8">Probable branched-chain-amino-acid aminotransferase</fullName>
        <ecNumber evidence="7">2.6.1.42</ecNumber>
    </recommendedName>
</protein>
<reference evidence="15" key="1">
    <citation type="submission" date="2016-10" db="EMBL/GenBank/DDBJ databases">
        <authorList>
            <person name="Varghese N."/>
            <person name="Submissions S."/>
        </authorList>
    </citation>
    <scope>NUCLEOTIDE SEQUENCE [LARGE SCALE GENOMIC DNA]</scope>
    <source>
        <strain evidence="15">930I</strain>
    </source>
</reference>
<dbReference type="OrthoDB" id="9805628at2"/>
<evidence type="ECO:0000256" key="13">
    <source>
        <dbReference type="ARBA" id="ARBA00049229"/>
    </source>
</evidence>
<proteinExistence type="inferred from homology"/>
<dbReference type="Pfam" id="PF01063">
    <property type="entry name" value="Aminotran_4"/>
    <property type="match status" value="1"/>
</dbReference>
<evidence type="ECO:0000256" key="12">
    <source>
        <dbReference type="ARBA" id="ARBA00048798"/>
    </source>
</evidence>
<dbReference type="GO" id="GO:0009082">
    <property type="term" value="P:branched-chain amino acid biosynthetic process"/>
    <property type="evidence" value="ECO:0007669"/>
    <property type="project" value="UniProtKB-KW"/>
</dbReference>
<dbReference type="NCBIfam" id="NF005209">
    <property type="entry name" value="PRK06680.1"/>
    <property type="match status" value="1"/>
</dbReference>
<comment type="catalytic activity">
    <reaction evidence="13">
        <text>L-leucine + 2-oxoglutarate = 4-methyl-2-oxopentanoate + L-glutamate</text>
        <dbReference type="Rhea" id="RHEA:18321"/>
        <dbReference type="ChEBI" id="CHEBI:16810"/>
        <dbReference type="ChEBI" id="CHEBI:17865"/>
        <dbReference type="ChEBI" id="CHEBI:29985"/>
        <dbReference type="ChEBI" id="CHEBI:57427"/>
        <dbReference type="EC" id="2.6.1.42"/>
    </reaction>
</comment>
<comment type="cofactor">
    <cofactor evidence="1">
        <name>pyridoxal 5'-phosphate</name>
        <dbReference type="ChEBI" id="CHEBI:597326"/>
    </cofactor>
</comment>
<evidence type="ECO:0000256" key="5">
    <source>
        <dbReference type="ARBA" id="ARBA00005072"/>
    </source>
</evidence>
<accession>A0A1G7Y9X2</accession>
<comment type="similarity">
    <text evidence="6">Belongs to the class-IV pyridoxal-phosphate-dependent aminotransferase family.</text>
</comment>
<keyword evidence="10" id="KW-0028">Amino-acid biosynthesis</keyword>
<dbReference type="CDD" id="cd01558">
    <property type="entry name" value="D-AAT_like"/>
    <property type="match status" value="1"/>
</dbReference>
<comment type="catalytic activity">
    <reaction evidence="12">
        <text>L-isoleucine + 2-oxoglutarate = (S)-3-methyl-2-oxopentanoate + L-glutamate</text>
        <dbReference type="Rhea" id="RHEA:24801"/>
        <dbReference type="ChEBI" id="CHEBI:16810"/>
        <dbReference type="ChEBI" id="CHEBI:29985"/>
        <dbReference type="ChEBI" id="CHEBI:35146"/>
        <dbReference type="ChEBI" id="CHEBI:58045"/>
        <dbReference type="EC" id="2.6.1.42"/>
    </reaction>
</comment>
<dbReference type="PANTHER" id="PTHR42743:SF11">
    <property type="entry name" value="AMINODEOXYCHORISMATE LYASE"/>
    <property type="match status" value="1"/>
</dbReference>
<evidence type="ECO:0000256" key="10">
    <source>
        <dbReference type="ARBA" id="ARBA00023304"/>
    </source>
</evidence>
<dbReference type="GO" id="GO:0005829">
    <property type="term" value="C:cytosol"/>
    <property type="evidence" value="ECO:0007669"/>
    <property type="project" value="TreeGrafter"/>
</dbReference>
<dbReference type="FunFam" id="3.20.10.10:FF:000002">
    <property type="entry name" value="D-alanine aminotransferase"/>
    <property type="match status" value="1"/>
</dbReference>
<organism evidence="14 15">
    <name type="scientific">Roseospirillum parvum</name>
    <dbReference type="NCBI Taxonomy" id="83401"/>
    <lineage>
        <taxon>Bacteria</taxon>
        <taxon>Pseudomonadati</taxon>
        <taxon>Pseudomonadota</taxon>
        <taxon>Alphaproteobacteria</taxon>
        <taxon>Rhodospirillales</taxon>
        <taxon>Rhodospirillaceae</taxon>
        <taxon>Roseospirillum</taxon>
    </lineage>
</organism>
<dbReference type="InterPro" id="IPR036038">
    <property type="entry name" value="Aminotransferase-like"/>
</dbReference>
<dbReference type="Proteomes" id="UP000217076">
    <property type="component" value="Unassembled WGS sequence"/>
</dbReference>
<evidence type="ECO:0000313" key="15">
    <source>
        <dbReference type="Proteomes" id="UP000217076"/>
    </source>
</evidence>
<evidence type="ECO:0000256" key="11">
    <source>
        <dbReference type="ARBA" id="ARBA00048212"/>
    </source>
</evidence>
<dbReference type="Gene3D" id="3.30.470.10">
    <property type="match status" value="1"/>
</dbReference>
<dbReference type="InterPro" id="IPR050571">
    <property type="entry name" value="Class-IV_PLP-Dep_Aminotrnsfr"/>
</dbReference>
<dbReference type="RefSeq" id="WP_092617093.1">
    <property type="nucleotide sequence ID" value="NZ_FNCV01000003.1"/>
</dbReference>
<gene>
    <name evidence="14" type="ORF">SAMN05421742_103235</name>
</gene>
<dbReference type="GO" id="GO:0008652">
    <property type="term" value="P:amino acid biosynthetic process"/>
    <property type="evidence" value="ECO:0007669"/>
    <property type="project" value="UniProtKB-ARBA"/>
</dbReference>
<evidence type="ECO:0000256" key="9">
    <source>
        <dbReference type="ARBA" id="ARBA00022898"/>
    </source>
</evidence>
<comment type="catalytic activity">
    <reaction evidence="11">
        <text>L-valine + 2-oxoglutarate = 3-methyl-2-oxobutanoate + L-glutamate</text>
        <dbReference type="Rhea" id="RHEA:24813"/>
        <dbReference type="ChEBI" id="CHEBI:11851"/>
        <dbReference type="ChEBI" id="CHEBI:16810"/>
        <dbReference type="ChEBI" id="CHEBI:29985"/>
        <dbReference type="ChEBI" id="CHEBI:57762"/>
        <dbReference type="EC" id="2.6.1.42"/>
    </reaction>
</comment>
<dbReference type="PANTHER" id="PTHR42743">
    <property type="entry name" value="AMINO-ACID AMINOTRANSFERASE"/>
    <property type="match status" value="1"/>
</dbReference>
<name>A0A1G7Y9X2_9PROT</name>
<evidence type="ECO:0000256" key="3">
    <source>
        <dbReference type="ARBA" id="ARBA00004824"/>
    </source>
</evidence>
<comment type="pathway">
    <text evidence="3">Amino-acid biosynthesis; L-isoleucine biosynthesis; L-isoleucine from 2-oxobutanoate: step 4/4.</text>
</comment>
<comment type="function">
    <text evidence="2">Acts on leucine, isoleucine and valine.</text>
</comment>
<sequence>MFRLAYVNGQYTRHAESLVHIEDRGYQFADGVYEVIAIRHGVPVDMAAHLRRLEHSLGEIDIPMPMTPKAMVMVMRRVVRANRVWDGIVYLQVNRGVAPRSHPFPNPAPEPSVVITARPLPPTPAAVLEKGVTVVTTPDIRWLRRDIKSVALLPNCMAKEKAARAGAFECWQVEDDGTISEAAASNVWIVDQAGRAITRPLSNRILAGITRLKLLELARGEGIEVEERIFTLKEALAAREAFVSGTTAFAMPVVKVDEAVIGDGRPGAVTRRLRELYEGMIGQLTEAAWWQ</sequence>
<dbReference type="InterPro" id="IPR043131">
    <property type="entry name" value="BCAT-like_N"/>
</dbReference>
<dbReference type="Gene3D" id="3.20.10.10">
    <property type="entry name" value="D-amino Acid Aminotransferase, subunit A, domain 2"/>
    <property type="match status" value="1"/>
</dbReference>
<dbReference type="InterPro" id="IPR043132">
    <property type="entry name" value="BCAT-like_C"/>
</dbReference>
<dbReference type="STRING" id="83401.SAMN05421742_103235"/>
<keyword evidence="15" id="KW-1185">Reference proteome</keyword>